<keyword evidence="2 4" id="KW-0863">Zinc-finger</keyword>
<evidence type="ECO:0000313" key="7">
    <source>
        <dbReference type="Proteomes" id="UP000005237"/>
    </source>
</evidence>
<dbReference type="GO" id="GO:0008270">
    <property type="term" value="F:zinc ion binding"/>
    <property type="evidence" value="ECO:0007669"/>
    <property type="project" value="UniProtKB-KW"/>
</dbReference>
<accession>A0A8R1IAZ7</accession>
<dbReference type="Proteomes" id="UP000005237">
    <property type="component" value="Unassembled WGS sequence"/>
</dbReference>
<dbReference type="PROSITE" id="PS50157">
    <property type="entry name" value="ZINC_FINGER_C2H2_2"/>
    <property type="match status" value="1"/>
</dbReference>
<sequence length="206" mass="22465">MNRSITKSMNVFYNYELLLRQFRNELAETTMFAPPTVTQTATITATGGRSGQPIDVQPVLAATAGAHFGNYAAIYGSQDFQHELKPLFTTATPAFGGGGGMGGGFGGAGNGHASSFHQLPFANHSASSHNDSSFGGVPNYVQQQENGKQRYSCPECKKTFGQLSNLKVHRFTPSIYKKNIVFSIDLRHENAKLRPPVIFEETQTER</sequence>
<dbReference type="InterPro" id="IPR036236">
    <property type="entry name" value="Znf_C2H2_sf"/>
</dbReference>
<reference evidence="6" key="2">
    <citation type="submission" date="2022-06" db="UniProtKB">
        <authorList>
            <consortium name="EnsemblMetazoa"/>
        </authorList>
    </citation>
    <scope>IDENTIFICATION</scope>
    <source>
        <strain evidence="6">DF5081</strain>
    </source>
</reference>
<dbReference type="FunFam" id="3.30.160.60:FF:000446">
    <property type="entry name" value="Zinc finger protein"/>
    <property type="match status" value="1"/>
</dbReference>
<dbReference type="EnsemblMetazoa" id="CJA30810b.1">
    <property type="protein sequence ID" value="CJA30810b.1"/>
    <property type="gene ID" value="WBGene00206657"/>
</dbReference>
<dbReference type="GO" id="GO:0005634">
    <property type="term" value="C:nucleus"/>
    <property type="evidence" value="ECO:0007669"/>
    <property type="project" value="UniProtKB-ARBA"/>
</dbReference>
<evidence type="ECO:0000256" key="3">
    <source>
        <dbReference type="ARBA" id="ARBA00022833"/>
    </source>
</evidence>
<evidence type="ECO:0000256" key="4">
    <source>
        <dbReference type="PROSITE-ProRule" id="PRU00042"/>
    </source>
</evidence>
<proteinExistence type="predicted"/>
<name>A0A8R1IAZ7_CAEJA</name>
<evidence type="ECO:0000313" key="6">
    <source>
        <dbReference type="EnsemblMetazoa" id="CJA30810b.1"/>
    </source>
</evidence>
<keyword evidence="1" id="KW-0479">Metal-binding</keyword>
<dbReference type="InterPro" id="IPR013087">
    <property type="entry name" value="Znf_C2H2_type"/>
</dbReference>
<keyword evidence="3" id="KW-0862">Zinc</keyword>
<protein>
    <submittedName>
        <fullName evidence="6">C2H2-type domain-containing protein</fullName>
    </submittedName>
</protein>
<evidence type="ECO:0000256" key="2">
    <source>
        <dbReference type="ARBA" id="ARBA00022771"/>
    </source>
</evidence>
<reference evidence="7" key="1">
    <citation type="submission" date="2010-08" db="EMBL/GenBank/DDBJ databases">
        <authorList>
            <consortium name="Caenorhabditis japonica Sequencing Consortium"/>
            <person name="Wilson R.K."/>
        </authorList>
    </citation>
    <scope>NUCLEOTIDE SEQUENCE [LARGE SCALE GENOMIC DNA]</scope>
    <source>
        <strain evidence="7">DF5081</strain>
    </source>
</reference>
<evidence type="ECO:0000259" key="5">
    <source>
        <dbReference type="PROSITE" id="PS50157"/>
    </source>
</evidence>
<keyword evidence="7" id="KW-1185">Reference proteome</keyword>
<organism evidence="6 7">
    <name type="scientific">Caenorhabditis japonica</name>
    <dbReference type="NCBI Taxonomy" id="281687"/>
    <lineage>
        <taxon>Eukaryota</taxon>
        <taxon>Metazoa</taxon>
        <taxon>Ecdysozoa</taxon>
        <taxon>Nematoda</taxon>
        <taxon>Chromadorea</taxon>
        <taxon>Rhabditida</taxon>
        <taxon>Rhabditina</taxon>
        <taxon>Rhabditomorpha</taxon>
        <taxon>Rhabditoidea</taxon>
        <taxon>Rhabditidae</taxon>
        <taxon>Peloderinae</taxon>
        <taxon>Caenorhabditis</taxon>
    </lineage>
</organism>
<dbReference type="GO" id="GO:0000122">
    <property type="term" value="P:negative regulation of transcription by RNA polymerase II"/>
    <property type="evidence" value="ECO:0007669"/>
    <property type="project" value="UniProtKB-ARBA"/>
</dbReference>
<dbReference type="SUPFAM" id="SSF57667">
    <property type="entry name" value="beta-beta-alpha zinc fingers"/>
    <property type="match status" value="1"/>
</dbReference>
<evidence type="ECO:0000256" key="1">
    <source>
        <dbReference type="ARBA" id="ARBA00022723"/>
    </source>
</evidence>
<dbReference type="Gene3D" id="3.30.160.60">
    <property type="entry name" value="Classic Zinc Finger"/>
    <property type="match status" value="1"/>
</dbReference>
<feature type="domain" description="C2H2-type" evidence="5">
    <location>
        <begin position="151"/>
        <end position="178"/>
    </location>
</feature>
<dbReference type="AlphaFoldDB" id="A0A8R1IAZ7"/>